<evidence type="ECO:0000259" key="11">
    <source>
        <dbReference type="Pfam" id="PF00712"/>
    </source>
</evidence>
<protein>
    <recommendedName>
        <fullName evidence="3 10">Beta sliding clamp</fullName>
    </recommendedName>
</protein>
<dbReference type="InterPro" id="IPR022637">
    <property type="entry name" value="DNA_polIII_beta_cen"/>
</dbReference>
<evidence type="ECO:0000313" key="14">
    <source>
        <dbReference type="EMBL" id="CCF19120.1"/>
    </source>
</evidence>
<dbReference type="Gene3D" id="3.10.150.10">
    <property type="entry name" value="DNA Polymerase III, subunit A, domain 2"/>
    <property type="match status" value="1"/>
</dbReference>
<dbReference type="KEGG" id="rht:NT26_1396"/>
<keyword evidence="6 10" id="KW-0548">Nucleotidyltransferase</keyword>
<comment type="subcellular location">
    <subcellularLocation>
        <location evidence="1 10">Cytoplasm</location>
    </subcellularLocation>
</comment>
<evidence type="ECO:0000256" key="4">
    <source>
        <dbReference type="ARBA" id="ARBA00022490"/>
    </source>
</evidence>
<dbReference type="InterPro" id="IPR046938">
    <property type="entry name" value="DNA_clamp_sf"/>
</dbReference>
<dbReference type="PANTHER" id="PTHR30478">
    <property type="entry name" value="DNA POLYMERASE III SUBUNIT BETA"/>
    <property type="match status" value="1"/>
</dbReference>
<comment type="function">
    <text evidence="10">Confers DNA tethering and processivity to DNA polymerases and other proteins. Acts as a clamp, forming a ring around DNA (a reaction catalyzed by the clamp-loading complex) which diffuses in an ATP-independent manner freely and bidirectionally along dsDNA. Initially characterized for its ability to contact the catalytic subunit of DNA polymerase III (Pol III), a complex, multichain enzyme responsible for most of the replicative synthesis in bacteria; Pol III exhibits 3'-5' exonuclease proofreading activity. The beta chain is required for initiation of replication as well as for processivity of DNA replication.</text>
</comment>
<dbReference type="Pfam" id="PF02767">
    <property type="entry name" value="DNA_pol3_beta_2"/>
    <property type="match status" value="1"/>
</dbReference>
<dbReference type="CDD" id="cd00140">
    <property type="entry name" value="beta_clamp"/>
    <property type="match status" value="1"/>
</dbReference>
<dbReference type="InterPro" id="IPR001001">
    <property type="entry name" value="DNA_polIII_beta"/>
</dbReference>
<reference evidence="14 15" key="1">
    <citation type="journal article" date="2013" name="Genome Biol. Evol.">
        <title>Life in an arsenic-containing gold mine: genome and physiology of the autotrophic arsenite-oxidizing bacterium rhizobium sp. NT-26.</title>
        <authorList>
            <person name="Andres J."/>
            <person name="Arsene-Ploetze F."/>
            <person name="Barbe V."/>
            <person name="Brochier-Armanet C."/>
            <person name="Cleiss-Arnold J."/>
            <person name="Coppee J.Y."/>
            <person name="Dillies M.A."/>
            <person name="Geist"/>
            <person name="L"/>
            <person name="Joublin A."/>
            <person name="Koechler S."/>
            <person name="Lassalle F."/>
            <person name="Marchal M."/>
            <person name="Medigue C."/>
            <person name="Muller D."/>
            <person name="Nesme X."/>
            <person name="Plewniak F."/>
            <person name="Proux C."/>
            <person name="Ramirez-Bahena M.H."/>
            <person name="Schenowitz C."/>
            <person name="Sismeiro O."/>
            <person name="Vallenet D."/>
            <person name="Santini J.M."/>
            <person name="Bertin P.N."/>
        </authorList>
    </citation>
    <scope>NUCLEOTIDE SEQUENCE [LARGE SCALE GENOMIC DNA]</scope>
    <source>
        <strain evidence="14 15">NT-26</strain>
    </source>
</reference>
<dbReference type="SMART" id="SM00480">
    <property type="entry name" value="POL3Bc"/>
    <property type="match status" value="1"/>
</dbReference>
<evidence type="ECO:0000256" key="6">
    <source>
        <dbReference type="ARBA" id="ARBA00022695"/>
    </source>
</evidence>
<evidence type="ECO:0000313" key="15">
    <source>
        <dbReference type="Proteomes" id="UP000010792"/>
    </source>
</evidence>
<sequence length="388" mass="42138">MNAIANIAATVSTASLDYSVFKKAVLNATKVIDKRNTIPILSTMLIKATRNGALVTGTDCDMITTTFVPGKVESDFVALVDAHKLKAVMDKVKDAADINFVLDGDRLVASIGKLNLTLQQTHQEENFVSELGFSAKLKQSNCAFVLPSATLATILAKIEFAISTEETRYYLNGVFMHINEIRDKLTFVTTDGHRLGCYEMDVPAGAGAMPGKGVLIPRKTVGEVLRMLKRKGCPEDTLIRVTDSAISFAIGEDELLESKQIDGTFPDYRRVMPTANKNRPSIHTAPFIDALKQASAVMTERGKAVKLTFRPGHLMLTCRDPEFGTASTEIPVSCDFELEVGFNAGYLLDILGQMDGGTMMELEDAGSPGVIKDGALEGITYVLMPMRV</sequence>
<dbReference type="GO" id="GO:0009360">
    <property type="term" value="C:DNA polymerase III complex"/>
    <property type="evidence" value="ECO:0007669"/>
    <property type="project" value="InterPro"/>
</dbReference>
<evidence type="ECO:0000256" key="2">
    <source>
        <dbReference type="ARBA" id="ARBA00010752"/>
    </source>
</evidence>
<accession>L0NDH6</accession>
<keyword evidence="9" id="KW-0238">DNA-binding</keyword>
<dbReference type="AlphaFoldDB" id="L0NDH6"/>
<dbReference type="PIRSF" id="PIRSF000804">
    <property type="entry name" value="DNA_pol_III_b"/>
    <property type="match status" value="1"/>
</dbReference>
<evidence type="ECO:0000256" key="5">
    <source>
        <dbReference type="ARBA" id="ARBA00022679"/>
    </source>
</evidence>
<evidence type="ECO:0000259" key="12">
    <source>
        <dbReference type="Pfam" id="PF02767"/>
    </source>
</evidence>
<organism evidence="14 15">
    <name type="scientific">Pseudorhizobium banfieldiae</name>
    <dbReference type="NCBI Taxonomy" id="1125847"/>
    <lineage>
        <taxon>Bacteria</taxon>
        <taxon>Pseudomonadati</taxon>
        <taxon>Pseudomonadota</taxon>
        <taxon>Alphaproteobacteria</taxon>
        <taxon>Hyphomicrobiales</taxon>
        <taxon>Rhizobiaceae</taxon>
        <taxon>Rhizobium/Agrobacterium group</taxon>
        <taxon>Pseudorhizobium</taxon>
    </lineage>
</organism>
<evidence type="ECO:0000256" key="9">
    <source>
        <dbReference type="ARBA" id="ARBA00023125"/>
    </source>
</evidence>
<dbReference type="NCBIfam" id="TIGR00663">
    <property type="entry name" value="dnan"/>
    <property type="match status" value="1"/>
</dbReference>
<dbReference type="GO" id="GO:0003887">
    <property type="term" value="F:DNA-directed DNA polymerase activity"/>
    <property type="evidence" value="ECO:0007669"/>
    <property type="project" value="UniProtKB-UniRule"/>
</dbReference>
<dbReference type="Proteomes" id="UP000010792">
    <property type="component" value="Chromosome"/>
</dbReference>
<feature type="domain" description="DNA polymerase III beta sliding clamp C-terminal" evidence="13">
    <location>
        <begin position="269"/>
        <end position="387"/>
    </location>
</feature>
<dbReference type="Pfam" id="PF02768">
    <property type="entry name" value="DNA_pol3_beta_3"/>
    <property type="match status" value="1"/>
</dbReference>
<gene>
    <name evidence="14" type="ORF">NT26_1396</name>
</gene>
<dbReference type="STRING" id="1125847.NT26_1396"/>
<feature type="domain" description="DNA polymerase III beta sliding clamp N-terminal" evidence="11">
    <location>
        <begin position="20"/>
        <end position="124"/>
    </location>
</feature>
<keyword evidence="15" id="KW-1185">Reference proteome</keyword>
<name>L0NDH6_9HYPH</name>
<dbReference type="PANTHER" id="PTHR30478:SF0">
    <property type="entry name" value="BETA SLIDING CLAMP"/>
    <property type="match status" value="1"/>
</dbReference>
<comment type="similarity">
    <text evidence="2 10">Belongs to the beta sliding clamp family.</text>
</comment>
<keyword evidence="4 10" id="KW-0963">Cytoplasm</keyword>
<keyword evidence="7 10" id="KW-0235">DNA replication</keyword>
<evidence type="ECO:0000256" key="7">
    <source>
        <dbReference type="ARBA" id="ARBA00022705"/>
    </source>
</evidence>
<keyword evidence="8 10" id="KW-0239">DNA-directed DNA polymerase</keyword>
<dbReference type="GO" id="GO:0005737">
    <property type="term" value="C:cytoplasm"/>
    <property type="evidence" value="ECO:0007669"/>
    <property type="project" value="UniProtKB-SubCell"/>
</dbReference>
<feature type="domain" description="DNA polymerase III beta sliding clamp central" evidence="12">
    <location>
        <begin position="146"/>
        <end position="267"/>
    </location>
</feature>
<dbReference type="Gene3D" id="3.70.10.10">
    <property type="match status" value="1"/>
</dbReference>
<dbReference type="InterPro" id="IPR022634">
    <property type="entry name" value="DNA_polIII_beta_N"/>
</dbReference>
<evidence type="ECO:0000256" key="10">
    <source>
        <dbReference type="PIRNR" id="PIRNR000804"/>
    </source>
</evidence>
<evidence type="ECO:0000259" key="13">
    <source>
        <dbReference type="Pfam" id="PF02768"/>
    </source>
</evidence>
<proteinExistence type="inferred from homology"/>
<dbReference type="GO" id="GO:0006271">
    <property type="term" value="P:DNA strand elongation involved in DNA replication"/>
    <property type="evidence" value="ECO:0007669"/>
    <property type="project" value="TreeGrafter"/>
</dbReference>
<dbReference type="GO" id="GO:0003677">
    <property type="term" value="F:DNA binding"/>
    <property type="evidence" value="ECO:0007669"/>
    <property type="project" value="UniProtKB-UniRule"/>
</dbReference>
<evidence type="ECO:0000256" key="3">
    <source>
        <dbReference type="ARBA" id="ARBA00021035"/>
    </source>
</evidence>
<keyword evidence="5 10" id="KW-0808">Transferase</keyword>
<dbReference type="GO" id="GO:0008408">
    <property type="term" value="F:3'-5' exonuclease activity"/>
    <property type="evidence" value="ECO:0007669"/>
    <property type="project" value="InterPro"/>
</dbReference>
<comment type="subunit">
    <text evidence="10">Forms a ring-shaped head-to-tail homodimer around DNA.</text>
</comment>
<evidence type="ECO:0000256" key="8">
    <source>
        <dbReference type="ARBA" id="ARBA00022932"/>
    </source>
</evidence>
<dbReference type="RefSeq" id="WP_052638016.1">
    <property type="nucleotide sequence ID" value="NZ_FO082820.1"/>
</dbReference>
<dbReference type="EMBL" id="FO082820">
    <property type="protein sequence ID" value="CCF19120.1"/>
    <property type="molecule type" value="Genomic_DNA"/>
</dbReference>
<dbReference type="SUPFAM" id="SSF55979">
    <property type="entry name" value="DNA clamp"/>
    <property type="match status" value="3"/>
</dbReference>
<evidence type="ECO:0000256" key="1">
    <source>
        <dbReference type="ARBA" id="ARBA00004496"/>
    </source>
</evidence>
<dbReference type="InterPro" id="IPR022635">
    <property type="entry name" value="DNA_polIII_beta_C"/>
</dbReference>
<dbReference type="Pfam" id="PF00712">
    <property type="entry name" value="DNA_pol3_beta"/>
    <property type="match status" value="1"/>
</dbReference>